<comment type="caution">
    <text evidence="2">The sequence shown here is derived from an EMBL/GenBank/DDBJ whole genome shotgun (WGS) entry which is preliminary data.</text>
</comment>
<dbReference type="InterPro" id="IPR036388">
    <property type="entry name" value="WH-like_DNA-bd_sf"/>
</dbReference>
<sequence length="280" mass="28967">MEPVPGSDRDPAAAPVELIDVRADNPGPMTLTGTRTYVLRDGAQCAVVDPGPLDAGHLAAVLRACGLAGVSGGAAPRCVGVLVTHRHADHSAGAGTLRRQLENRTGHPVPLWAEDRAALPGAVTPPAVIHGDNGTIGHVIHLPGHTADSLGLLVAGGLMLTGDTLLGGGSSTVISPPDGDVTEHLQSLAVLRAMAIDGRISSIHPGHGDPYEDPLAALDAIEQQIAHREERIAQVRRARAKGLLTLETLLPAVYGPDLSAGLRPAAEENLRAILRHLARE</sequence>
<dbReference type="SMART" id="SM00849">
    <property type="entry name" value="Lactamase_B"/>
    <property type="match status" value="1"/>
</dbReference>
<dbReference type="InterPro" id="IPR050662">
    <property type="entry name" value="Sec-metab_biosynth-thioest"/>
</dbReference>
<dbReference type="SUPFAM" id="SSF56281">
    <property type="entry name" value="Metallo-hydrolase/oxidoreductase"/>
    <property type="match status" value="1"/>
</dbReference>
<dbReference type="PANTHER" id="PTHR23131:SF0">
    <property type="entry name" value="ENDORIBONUCLEASE LACTB2"/>
    <property type="match status" value="1"/>
</dbReference>
<reference evidence="2" key="1">
    <citation type="submission" date="2022-02" db="EMBL/GenBank/DDBJ databases">
        <authorList>
            <person name="Lee M."/>
            <person name="Kim S.-J."/>
            <person name="Jung M.-Y."/>
        </authorList>
    </citation>
    <scope>NUCLEOTIDE SEQUENCE</scope>
    <source>
        <strain evidence="2">JHP9</strain>
    </source>
</reference>
<dbReference type="CDD" id="cd16278">
    <property type="entry name" value="metallo-hydrolase-like_MBL-fold"/>
    <property type="match status" value="1"/>
</dbReference>
<proteinExistence type="predicted"/>
<dbReference type="EMBL" id="JAKNCJ010000001">
    <property type="protein sequence ID" value="MCL6422434.1"/>
    <property type="molecule type" value="Genomic_DNA"/>
</dbReference>
<accession>A0ABT0QZG0</accession>
<dbReference type="PANTHER" id="PTHR23131">
    <property type="entry name" value="ENDORIBONUCLEASE LACTB2"/>
    <property type="match status" value="1"/>
</dbReference>
<organism evidence="2 3">
    <name type="scientific">Brachybacterium equifaecis</name>
    <dbReference type="NCBI Taxonomy" id="2910770"/>
    <lineage>
        <taxon>Bacteria</taxon>
        <taxon>Bacillati</taxon>
        <taxon>Actinomycetota</taxon>
        <taxon>Actinomycetes</taxon>
        <taxon>Micrococcales</taxon>
        <taxon>Dermabacteraceae</taxon>
        <taxon>Brachybacterium</taxon>
    </lineage>
</organism>
<dbReference type="Gene3D" id="3.60.15.10">
    <property type="entry name" value="Ribonuclease Z/Hydroxyacylglutathione hydrolase-like"/>
    <property type="match status" value="1"/>
</dbReference>
<dbReference type="Proteomes" id="UP001203761">
    <property type="component" value="Unassembled WGS sequence"/>
</dbReference>
<feature type="domain" description="Metallo-beta-lactamase" evidence="1">
    <location>
        <begin position="33"/>
        <end position="207"/>
    </location>
</feature>
<name>A0ABT0QZG0_9MICO</name>
<evidence type="ECO:0000313" key="2">
    <source>
        <dbReference type="EMBL" id="MCL6422434.1"/>
    </source>
</evidence>
<dbReference type="Pfam" id="PF00753">
    <property type="entry name" value="Lactamase_B"/>
    <property type="match status" value="1"/>
</dbReference>
<gene>
    <name evidence="2" type="ORF">Bequi_03380</name>
</gene>
<dbReference type="RefSeq" id="WP_249736534.1">
    <property type="nucleotide sequence ID" value="NZ_JAKNCJ010000001.1"/>
</dbReference>
<dbReference type="InterPro" id="IPR001279">
    <property type="entry name" value="Metallo-B-lactamas"/>
</dbReference>
<evidence type="ECO:0000313" key="3">
    <source>
        <dbReference type="Proteomes" id="UP001203761"/>
    </source>
</evidence>
<protein>
    <submittedName>
        <fullName evidence="2">MBL fold metallo-hydrolase</fullName>
    </submittedName>
</protein>
<dbReference type="Gene3D" id="1.10.10.10">
    <property type="entry name" value="Winged helix-like DNA-binding domain superfamily/Winged helix DNA-binding domain"/>
    <property type="match status" value="1"/>
</dbReference>
<evidence type="ECO:0000259" key="1">
    <source>
        <dbReference type="SMART" id="SM00849"/>
    </source>
</evidence>
<keyword evidence="3" id="KW-1185">Reference proteome</keyword>
<dbReference type="InterPro" id="IPR036866">
    <property type="entry name" value="RibonucZ/Hydroxyglut_hydro"/>
</dbReference>